<name>A0A8J2NZA4_9HEXA</name>
<sequence>MTTVDVLCFELVPSLDVISPGLTHNRADLQLNLSTALSDQIPELICTLEKHEEVRSNLVQSKALRFEALQFFGKKFPKANVSNCK</sequence>
<proteinExistence type="predicted"/>
<gene>
    <name evidence="1" type="ORF">AFUS01_LOCUS20840</name>
</gene>
<organism evidence="1 2">
    <name type="scientific">Allacma fusca</name>
    <dbReference type="NCBI Taxonomy" id="39272"/>
    <lineage>
        <taxon>Eukaryota</taxon>
        <taxon>Metazoa</taxon>
        <taxon>Ecdysozoa</taxon>
        <taxon>Arthropoda</taxon>
        <taxon>Hexapoda</taxon>
        <taxon>Collembola</taxon>
        <taxon>Symphypleona</taxon>
        <taxon>Sminthuridae</taxon>
        <taxon>Allacma</taxon>
    </lineage>
</organism>
<evidence type="ECO:0000313" key="2">
    <source>
        <dbReference type="Proteomes" id="UP000708208"/>
    </source>
</evidence>
<comment type="caution">
    <text evidence="1">The sequence shown here is derived from an EMBL/GenBank/DDBJ whole genome shotgun (WGS) entry which is preliminary data.</text>
</comment>
<protein>
    <submittedName>
        <fullName evidence="1">Uncharacterized protein</fullName>
    </submittedName>
</protein>
<dbReference type="EMBL" id="CAJVCH010228942">
    <property type="protein sequence ID" value="CAG7732318.1"/>
    <property type="molecule type" value="Genomic_DNA"/>
</dbReference>
<reference evidence="1" key="1">
    <citation type="submission" date="2021-06" db="EMBL/GenBank/DDBJ databases">
        <authorList>
            <person name="Hodson N. C."/>
            <person name="Mongue J. A."/>
            <person name="Jaron S. K."/>
        </authorList>
    </citation>
    <scope>NUCLEOTIDE SEQUENCE</scope>
</reference>
<dbReference type="Proteomes" id="UP000708208">
    <property type="component" value="Unassembled WGS sequence"/>
</dbReference>
<accession>A0A8J2NZA4</accession>
<evidence type="ECO:0000313" key="1">
    <source>
        <dbReference type="EMBL" id="CAG7732318.1"/>
    </source>
</evidence>
<keyword evidence="2" id="KW-1185">Reference proteome</keyword>
<dbReference type="AlphaFoldDB" id="A0A8J2NZA4"/>